<evidence type="ECO:0000256" key="5">
    <source>
        <dbReference type="SAM" id="Phobius"/>
    </source>
</evidence>
<organism evidence="6 7">
    <name type="scientific">Mya arenaria</name>
    <name type="common">Soft-shell clam</name>
    <dbReference type="NCBI Taxonomy" id="6604"/>
    <lineage>
        <taxon>Eukaryota</taxon>
        <taxon>Metazoa</taxon>
        <taxon>Spiralia</taxon>
        <taxon>Lophotrochozoa</taxon>
        <taxon>Mollusca</taxon>
        <taxon>Bivalvia</taxon>
        <taxon>Autobranchia</taxon>
        <taxon>Heteroconchia</taxon>
        <taxon>Euheterodonta</taxon>
        <taxon>Imparidentia</taxon>
        <taxon>Neoheterodontei</taxon>
        <taxon>Myida</taxon>
        <taxon>Myoidea</taxon>
        <taxon>Myidae</taxon>
        <taxon>Mya</taxon>
    </lineage>
</organism>
<evidence type="ECO:0000313" key="7">
    <source>
        <dbReference type="Proteomes" id="UP001164746"/>
    </source>
</evidence>
<dbReference type="InterPro" id="IPR000276">
    <property type="entry name" value="GPCR_Rhodpsn"/>
</dbReference>
<dbReference type="Proteomes" id="UP001164746">
    <property type="component" value="Chromosome 2"/>
</dbReference>
<dbReference type="Gene3D" id="1.20.1070.10">
    <property type="entry name" value="Rhodopsin 7-helix transmembrane proteins"/>
    <property type="match status" value="1"/>
</dbReference>
<evidence type="ECO:0000256" key="2">
    <source>
        <dbReference type="ARBA" id="ARBA00022692"/>
    </source>
</evidence>
<proteinExistence type="predicted"/>
<dbReference type="EMBL" id="CP111013">
    <property type="protein sequence ID" value="WAQ95589.1"/>
    <property type="molecule type" value="Genomic_DNA"/>
</dbReference>
<keyword evidence="2 5" id="KW-0812">Transmembrane</keyword>
<name>A0ABY7DE98_MYAAR</name>
<evidence type="ECO:0000256" key="4">
    <source>
        <dbReference type="ARBA" id="ARBA00023136"/>
    </source>
</evidence>
<gene>
    <name evidence="6" type="ORF">MAR_028279</name>
</gene>
<evidence type="ECO:0000256" key="1">
    <source>
        <dbReference type="ARBA" id="ARBA00004370"/>
    </source>
</evidence>
<reference evidence="6" key="1">
    <citation type="submission" date="2022-11" db="EMBL/GenBank/DDBJ databases">
        <title>Centuries of genome instability and evolution in soft-shell clam transmissible cancer (bioRxiv).</title>
        <authorList>
            <person name="Hart S.F.M."/>
            <person name="Yonemitsu M.A."/>
            <person name="Giersch R.M."/>
            <person name="Beal B.F."/>
            <person name="Arriagada G."/>
            <person name="Davis B.W."/>
            <person name="Ostrander E.A."/>
            <person name="Goff S.P."/>
            <person name="Metzger M.J."/>
        </authorList>
    </citation>
    <scope>NUCLEOTIDE SEQUENCE</scope>
    <source>
        <strain evidence="6">MELC-2E11</strain>
        <tissue evidence="6">Siphon/mantle</tissue>
    </source>
</reference>
<keyword evidence="7" id="KW-1185">Reference proteome</keyword>
<sequence length="225" mass="25807">SNRCPNVPENDNNHDDKHTNVIVDIRIFICVLHYIFWHKLNTVMNFFIVNLDFSDISMSVFCIPLPFIANLLINYWSFGKTNDNSAHEVINTCCHKPGHLLGNCTPLETGNDEASSMYCVMHLPTAMRAKFPQFVNDSNAPYFCEELWGNTIGHSVYNVFVPATCPILYVTYDPRVYYDKIILVLWIIKTPSQAVNYKRNERQTNYHIQKKVIEIAGNVAVVTAL</sequence>
<evidence type="ECO:0000313" key="6">
    <source>
        <dbReference type="EMBL" id="WAQ95589.1"/>
    </source>
</evidence>
<dbReference type="SUPFAM" id="SSF81321">
    <property type="entry name" value="Family A G protein-coupled receptor-like"/>
    <property type="match status" value="1"/>
</dbReference>
<protein>
    <submittedName>
        <fullName evidence="6">Uncharacterized protein</fullName>
    </submittedName>
</protein>
<feature type="non-terminal residue" evidence="6">
    <location>
        <position position="225"/>
    </location>
</feature>
<feature type="transmembrane region" description="Helical" evidence="5">
    <location>
        <begin position="21"/>
        <end position="37"/>
    </location>
</feature>
<accession>A0ABY7DE98</accession>
<keyword evidence="3 5" id="KW-1133">Transmembrane helix</keyword>
<comment type="subcellular location">
    <subcellularLocation>
        <location evidence="1">Membrane</location>
    </subcellularLocation>
</comment>
<keyword evidence="4 5" id="KW-0472">Membrane</keyword>
<evidence type="ECO:0000256" key="3">
    <source>
        <dbReference type="ARBA" id="ARBA00022989"/>
    </source>
</evidence>
<dbReference type="Pfam" id="PF00001">
    <property type="entry name" value="7tm_1"/>
    <property type="match status" value="1"/>
</dbReference>
<feature type="transmembrane region" description="Helical" evidence="5">
    <location>
        <begin position="57"/>
        <end position="76"/>
    </location>
</feature>